<dbReference type="Proteomes" id="UP000005408">
    <property type="component" value="Unassembled WGS sequence"/>
</dbReference>
<keyword evidence="2" id="KW-1185">Reference proteome</keyword>
<proteinExistence type="predicted"/>
<dbReference type="AlphaFoldDB" id="A0A8W8MP96"/>
<dbReference type="EnsemblMetazoa" id="G347.1">
    <property type="protein sequence ID" value="G347.1:cds"/>
    <property type="gene ID" value="G347"/>
</dbReference>
<dbReference type="RefSeq" id="XP_011426241.2">
    <property type="nucleotide sequence ID" value="XM_011427939.4"/>
</dbReference>
<dbReference type="InterPro" id="IPR024824">
    <property type="entry name" value="GADD45"/>
</dbReference>
<protein>
    <recommendedName>
        <fullName evidence="3">Ribosomal protein L7Ae/L30e/S12e/Gadd45 domain-containing protein</fullName>
    </recommendedName>
</protein>
<evidence type="ECO:0008006" key="3">
    <source>
        <dbReference type="Google" id="ProtNLM"/>
    </source>
</evidence>
<dbReference type="GO" id="GO:0005634">
    <property type="term" value="C:nucleus"/>
    <property type="evidence" value="ECO:0007669"/>
    <property type="project" value="InterPro"/>
</dbReference>
<accession>A0A8W8MP96</accession>
<name>A0A8W8MP96_MAGGI</name>
<evidence type="ECO:0000313" key="2">
    <source>
        <dbReference type="Proteomes" id="UP000005408"/>
    </source>
</evidence>
<evidence type="ECO:0000313" key="1">
    <source>
        <dbReference type="EnsemblMetazoa" id="G347.1:cds"/>
    </source>
</evidence>
<dbReference type="Gene3D" id="3.30.1330.30">
    <property type="match status" value="1"/>
</dbReference>
<dbReference type="GO" id="GO:0051726">
    <property type="term" value="P:regulation of cell cycle"/>
    <property type="evidence" value="ECO:0007669"/>
    <property type="project" value="InterPro"/>
</dbReference>
<dbReference type="GeneID" id="105327450"/>
<dbReference type="InterPro" id="IPR029064">
    <property type="entry name" value="Ribosomal_eL30-like_sf"/>
</dbReference>
<reference evidence="1" key="1">
    <citation type="submission" date="2022-08" db="UniProtKB">
        <authorList>
            <consortium name="EnsemblMetazoa"/>
        </authorList>
    </citation>
    <scope>IDENTIFICATION</scope>
    <source>
        <strain evidence="1">05x7-T-G4-1.051#20</strain>
    </source>
</reference>
<dbReference type="EnsemblMetazoa" id="G347.2">
    <property type="protein sequence ID" value="G347.2:cds"/>
    <property type="gene ID" value="G347"/>
</dbReference>
<dbReference type="KEGG" id="crg:105327450"/>
<organism evidence="1 2">
    <name type="scientific">Magallana gigas</name>
    <name type="common">Pacific oyster</name>
    <name type="synonym">Crassostrea gigas</name>
    <dbReference type="NCBI Taxonomy" id="29159"/>
    <lineage>
        <taxon>Eukaryota</taxon>
        <taxon>Metazoa</taxon>
        <taxon>Spiralia</taxon>
        <taxon>Lophotrochozoa</taxon>
        <taxon>Mollusca</taxon>
        <taxon>Bivalvia</taxon>
        <taxon>Autobranchia</taxon>
        <taxon>Pteriomorphia</taxon>
        <taxon>Ostreida</taxon>
        <taxon>Ostreoidea</taxon>
        <taxon>Ostreidae</taxon>
        <taxon>Magallana</taxon>
    </lineage>
</organism>
<dbReference type="GO" id="GO:0005737">
    <property type="term" value="C:cytoplasm"/>
    <property type="evidence" value="ECO:0007669"/>
    <property type="project" value="TreeGrafter"/>
</dbReference>
<dbReference type="PANTHER" id="PTHR10411">
    <property type="entry name" value="GROWTH ARREST AND DNA DAMAGE-INDUCIBLE PROTEIN GADD45"/>
    <property type="match status" value="1"/>
</dbReference>
<dbReference type="OMA" id="CWENEIK"/>
<dbReference type="OrthoDB" id="5976967at2759"/>
<sequence length="161" mass="18432">MCRQRQRLCGLQNISLDTMTFPEDDSMDIHKTFREVMLQAADKGRVTAGLYTCARVLQMAPEGVMMCVMPVETEHDDLVHMQHVLIEAHCREHRITLVKVDCTLKLEQLLLLPVSAQRKPKDNDLSCVIVQIAKEGKTQLERKFLNRCLKHPDDLVIQIPA</sequence>
<dbReference type="PANTHER" id="PTHR10411:SF8">
    <property type="entry name" value="FI09246P"/>
    <property type="match status" value="1"/>
</dbReference>